<dbReference type="AlphaFoldDB" id="A0AAV0BVH6"/>
<gene>
    <name evidence="2" type="ORF">PPACK8108_LOCUS25832</name>
</gene>
<comment type="caution">
    <text evidence="2">The sequence shown here is derived from an EMBL/GenBank/DDBJ whole genome shotgun (WGS) entry which is preliminary data.</text>
</comment>
<reference evidence="2" key="1">
    <citation type="submission" date="2022-06" db="EMBL/GenBank/DDBJ databases">
        <authorList>
            <consortium name="SYNGENTA / RWTH Aachen University"/>
        </authorList>
    </citation>
    <scope>NUCLEOTIDE SEQUENCE</scope>
</reference>
<keyword evidence="3" id="KW-1185">Reference proteome</keyword>
<evidence type="ECO:0000313" key="3">
    <source>
        <dbReference type="Proteomes" id="UP001153365"/>
    </source>
</evidence>
<protein>
    <submittedName>
        <fullName evidence="2">Expressed protein</fullName>
    </submittedName>
</protein>
<feature type="compositionally biased region" description="Polar residues" evidence="1">
    <location>
        <begin position="202"/>
        <end position="221"/>
    </location>
</feature>
<accession>A0AAV0BVH6</accession>
<organism evidence="2 3">
    <name type="scientific">Phakopsora pachyrhizi</name>
    <name type="common">Asian soybean rust disease fungus</name>
    <dbReference type="NCBI Taxonomy" id="170000"/>
    <lineage>
        <taxon>Eukaryota</taxon>
        <taxon>Fungi</taxon>
        <taxon>Dikarya</taxon>
        <taxon>Basidiomycota</taxon>
        <taxon>Pucciniomycotina</taxon>
        <taxon>Pucciniomycetes</taxon>
        <taxon>Pucciniales</taxon>
        <taxon>Phakopsoraceae</taxon>
        <taxon>Phakopsora</taxon>
    </lineage>
</organism>
<evidence type="ECO:0000313" key="2">
    <source>
        <dbReference type="EMBL" id="CAH7690477.1"/>
    </source>
</evidence>
<feature type="compositionally biased region" description="Polar residues" evidence="1">
    <location>
        <begin position="50"/>
        <end position="68"/>
    </location>
</feature>
<proteinExistence type="predicted"/>
<sequence length="294" mass="32794">MFSFNKVYSTIIILVDVLSNYLSLLLSLRISFGTDTVTDNIESNTVVSEGLNFSTDQTEDVPTSTASDSESEVAPPTPWVRNHFRGPEVIIQLGEESEMEEVEKQNFPPRRWSDYGTFKHFPGPQKASPQLKKFDTNPNSLSLGLENENQTKLDIITIPKVFKVREDHWVLSSNNILNNESVAAIESINETDDDGDSLRGNCGNSVHSMSSSFESNSTAPSIQSFPSMESLIDPEFYTGLRAKINSLSKPRSVLHVVEFSHSINIDDISVDENSFETDSATSRTAEFEFSFDNE</sequence>
<name>A0AAV0BVH6_PHAPC</name>
<feature type="region of interest" description="Disordered" evidence="1">
    <location>
        <begin position="191"/>
        <end position="221"/>
    </location>
</feature>
<evidence type="ECO:0000256" key="1">
    <source>
        <dbReference type="SAM" id="MobiDB-lite"/>
    </source>
</evidence>
<dbReference type="EMBL" id="CALTRL010006299">
    <property type="protein sequence ID" value="CAH7690477.1"/>
    <property type="molecule type" value="Genomic_DNA"/>
</dbReference>
<dbReference type="Proteomes" id="UP001153365">
    <property type="component" value="Unassembled WGS sequence"/>
</dbReference>
<feature type="region of interest" description="Disordered" evidence="1">
    <location>
        <begin position="50"/>
        <end position="78"/>
    </location>
</feature>